<reference evidence="3 4" key="1">
    <citation type="submission" date="2020-11" db="EMBL/GenBank/DDBJ databases">
        <title>Sequencing the genomes of 1000 actinobacteria strains.</title>
        <authorList>
            <person name="Klenk H.-P."/>
        </authorList>
    </citation>
    <scope>NUCLEOTIDE SEQUENCE [LARGE SCALE GENOMIC DNA]</scope>
    <source>
        <strain evidence="3 4">DSM 101695</strain>
    </source>
</reference>
<comment type="caution">
    <text evidence="3">The sequence shown here is derived from an EMBL/GenBank/DDBJ whole genome shotgun (WGS) entry which is preliminary data.</text>
</comment>
<feature type="transmembrane region" description="Helical" evidence="2">
    <location>
        <begin position="147"/>
        <end position="166"/>
    </location>
</feature>
<dbReference type="NCBIfam" id="NF033634">
    <property type="entry name" value="SLATT_1"/>
    <property type="match status" value="1"/>
</dbReference>
<feature type="compositionally biased region" description="Polar residues" evidence="1">
    <location>
        <begin position="257"/>
        <end position="269"/>
    </location>
</feature>
<evidence type="ECO:0000313" key="4">
    <source>
        <dbReference type="Proteomes" id="UP000631791"/>
    </source>
</evidence>
<feature type="transmembrane region" description="Helical" evidence="2">
    <location>
        <begin position="24"/>
        <end position="43"/>
    </location>
</feature>
<evidence type="ECO:0000256" key="1">
    <source>
        <dbReference type="SAM" id="MobiDB-lite"/>
    </source>
</evidence>
<evidence type="ECO:0008006" key="5">
    <source>
        <dbReference type="Google" id="ProtNLM"/>
    </source>
</evidence>
<dbReference type="Proteomes" id="UP000631791">
    <property type="component" value="Unassembled WGS sequence"/>
</dbReference>
<keyword evidence="4" id="KW-1185">Reference proteome</keyword>
<organism evidence="3 4">
    <name type="scientific">Micromonospora vinacea</name>
    <dbReference type="NCBI Taxonomy" id="709878"/>
    <lineage>
        <taxon>Bacteria</taxon>
        <taxon>Bacillati</taxon>
        <taxon>Actinomycetota</taxon>
        <taxon>Actinomycetes</taxon>
        <taxon>Micromonosporales</taxon>
        <taxon>Micromonosporaceae</taxon>
        <taxon>Micromonospora</taxon>
    </lineage>
</organism>
<keyword evidence="2" id="KW-0812">Transmembrane</keyword>
<feature type="transmembrane region" description="Helical" evidence="2">
    <location>
        <begin position="178"/>
        <end position="197"/>
    </location>
</feature>
<dbReference type="EMBL" id="JADOTY010000001">
    <property type="protein sequence ID" value="MBG6102484.1"/>
    <property type="molecule type" value="Genomic_DNA"/>
</dbReference>
<accession>A0ABS0K1J0</accession>
<protein>
    <recommendedName>
        <fullName evidence="5">DUF4231 domain-containing protein</fullName>
    </recommendedName>
</protein>
<sequence>MLVLNHAIRQTEHELEYARMRHRWSNLSMAFGPVLLVVLYALYWLPWLTGSTKRVVLTPAFIVAILFGVAAYLLKRYPGGYVSKGASIRAPRPSESDLELKLARLRDERKLVVASLEGDLKVRRVAYKEDAYFDIDQLRSESRQYRLVNNIFQGFLIIGSLAATGIAGISEKMTWDRWTVLGITFLVGTASGFMGYFKYKERSFYLQQTADAIEAEWEAVEVGVGRYKRIPSEEEQLAEFVEEVHRLKSEQKKRQQNLEQPPESRNQGE</sequence>
<feature type="region of interest" description="Disordered" evidence="1">
    <location>
        <begin position="248"/>
        <end position="269"/>
    </location>
</feature>
<name>A0ABS0K1J0_9ACTN</name>
<proteinExistence type="predicted"/>
<feature type="transmembrane region" description="Helical" evidence="2">
    <location>
        <begin position="55"/>
        <end position="74"/>
    </location>
</feature>
<keyword evidence="2" id="KW-1133">Transmembrane helix</keyword>
<evidence type="ECO:0000256" key="2">
    <source>
        <dbReference type="SAM" id="Phobius"/>
    </source>
</evidence>
<keyword evidence="2" id="KW-0472">Membrane</keyword>
<evidence type="ECO:0000313" key="3">
    <source>
        <dbReference type="EMBL" id="MBG6102484.1"/>
    </source>
</evidence>
<gene>
    <name evidence="3" type="ORF">IW249_002898</name>
</gene>